<dbReference type="RefSeq" id="WP_254752712.1">
    <property type="nucleotide sequence ID" value="NZ_JANCLV010000019.1"/>
</dbReference>
<dbReference type="EMBL" id="JANCLV010000019">
    <property type="protein sequence ID" value="MCP9001755.1"/>
    <property type="molecule type" value="Genomic_DNA"/>
</dbReference>
<accession>A0ABT1LTJ2</accession>
<keyword evidence="2" id="KW-1185">Reference proteome</keyword>
<evidence type="ECO:0000313" key="2">
    <source>
        <dbReference type="Proteomes" id="UP001524318"/>
    </source>
</evidence>
<reference evidence="1 2" key="1">
    <citation type="submission" date="2022-06" db="EMBL/GenBank/DDBJ databases">
        <title>Pseudarthrobacter sp. strain RMG13 Genome sequencing and assembly.</title>
        <authorList>
            <person name="Kim I."/>
        </authorList>
    </citation>
    <scope>NUCLEOTIDE SEQUENCE [LARGE SCALE GENOMIC DNA]</scope>
    <source>
        <strain evidence="1 2">RMG13</strain>
    </source>
</reference>
<organism evidence="1 2">
    <name type="scientific">Pseudarthrobacter humi</name>
    <dbReference type="NCBI Taxonomy" id="2952523"/>
    <lineage>
        <taxon>Bacteria</taxon>
        <taxon>Bacillati</taxon>
        <taxon>Actinomycetota</taxon>
        <taxon>Actinomycetes</taxon>
        <taxon>Micrococcales</taxon>
        <taxon>Micrococcaceae</taxon>
        <taxon>Pseudarthrobacter</taxon>
    </lineage>
</organism>
<dbReference type="Gene3D" id="1.25.40.290">
    <property type="entry name" value="ARM repeat domains"/>
    <property type="match status" value="1"/>
</dbReference>
<dbReference type="InterPro" id="IPR016024">
    <property type="entry name" value="ARM-type_fold"/>
</dbReference>
<comment type="caution">
    <text evidence="1">The sequence shown here is derived from an EMBL/GenBank/DDBJ whole genome shotgun (WGS) entry which is preliminary data.</text>
</comment>
<protein>
    <submittedName>
        <fullName evidence="1">DNA alkylation repair protein</fullName>
    </submittedName>
</protein>
<sequence length="373" mass="40133">MGAMNELINRQGVDALARILAEAATGTDWPHVAAAASDLDDLSLRGRTDAVSSALLADVRQLPDPGYPTAARIFRSALSGVGFTGWILWPVSETAVTLALEPGSGSDPGPDFEDCLALLAELTPRLTREFAIRRLLAADLARSLGIIQGWTGHPDEHVRRLASEGTRPYLPWAVRVPAVVLHPEASLPILDALYRDPSEYVRRSVANHLNDVARHAPALVVATAARWLAAPDANTSWVVRHGLRTLIKKAHPGALALQGFTPASVAVTGPTLDRNSVAIPGELAFDFAIANTGNYDAKLAVDYVVHYVKANGTQSAKVFKIAALTLAAGETRTLSKRHAFRQMTTRVHHPGVHALELQINGIRHGHTEFELHV</sequence>
<dbReference type="SUPFAM" id="SSF48371">
    <property type="entry name" value="ARM repeat"/>
    <property type="match status" value="1"/>
</dbReference>
<evidence type="ECO:0000313" key="1">
    <source>
        <dbReference type="EMBL" id="MCP9001755.1"/>
    </source>
</evidence>
<name>A0ABT1LTJ2_9MICC</name>
<gene>
    <name evidence="1" type="ORF">NFC73_18780</name>
</gene>
<proteinExistence type="predicted"/>
<dbReference type="Proteomes" id="UP001524318">
    <property type="component" value="Unassembled WGS sequence"/>
</dbReference>